<dbReference type="RefSeq" id="WP_378059103.1">
    <property type="nucleotide sequence ID" value="NZ_JBHSIS010000017.1"/>
</dbReference>
<sequence>MVAPELHRFASVAAYNAAFPACQMPTALTARHQLRGYHLAMRGLVDDLAGTPGAMIVDFLPGGPPAPGTPDRVGTVVASPWREAPILVLAQGVSLWAAWRTVVRRWPTKLSEVRDLLNGVESNPPR</sequence>
<dbReference type="EMBL" id="JBHSIS010000017">
    <property type="protein sequence ID" value="MFC4857112.1"/>
    <property type="molecule type" value="Genomic_DNA"/>
</dbReference>
<organism evidence="1 2">
    <name type="scientific">Actinophytocola glycyrrhizae</name>
    <dbReference type="NCBI Taxonomy" id="2044873"/>
    <lineage>
        <taxon>Bacteria</taxon>
        <taxon>Bacillati</taxon>
        <taxon>Actinomycetota</taxon>
        <taxon>Actinomycetes</taxon>
        <taxon>Pseudonocardiales</taxon>
        <taxon>Pseudonocardiaceae</taxon>
    </lineage>
</organism>
<keyword evidence="2" id="KW-1185">Reference proteome</keyword>
<gene>
    <name evidence="1" type="ORF">ACFPCV_26765</name>
</gene>
<comment type="caution">
    <text evidence="1">The sequence shown here is derived from an EMBL/GenBank/DDBJ whole genome shotgun (WGS) entry which is preliminary data.</text>
</comment>
<protein>
    <submittedName>
        <fullName evidence="1">Uncharacterized protein</fullName>
    </submittedName>
</protein>
<reference evidence="2" key="1">
    <citation type="journal article" date="2019" name="Int. J. Syst. Evol. Microbiol.">
        <title>The Global Catalogue of Microorganisms (GCM) 10K type strain sequencing project: providing services to taxonomists for standard genome sequencing and annotation.</title>
        <authorList>
            <consortium name="The Broad Institute Genomics Platform"/>
            <consortium name="The Broad Institute Genome Sequencing Center for Infectious Disease"/>
            <person name="Wu L."/>
            <person name="Ma J."/>
        </authorList>
    </citation>
    <scope>NUCLEOTIDE SEQUENCE [LARGE SCALE GENOMIC DNA]</scope>
    <source>
        <strain evidence="2">ZS-22-S1</strain>
    </source>
</reference>
<accession>A0ABV9S7E9</accession>
<dbReference type="Proteomes" id="UP001595859">
    <property type="component" value="Unassembled WGS sequence"/>
</dbReference>
<name>A0ABV9S7E9_9PSEU</name>
<proteinExistence type="predicted"/>
<evidence type="ECO:0000313" key="2">
    <source>
        <dbReference type="Proteomes" id="UP001595859"/>
    </source>
</evidence>
<evidence type="ECO:0000313" key="1">
    <source>
        <dbReference type="EMBL" id="MFC4857112.1"/>
    </source>
</evidence>